<evidence type="ECO:0000313" key="1">
    <source>
        <dbReference type="EMBL" id="AYV75423.1"/>
    </source>
</evidence>
<protein>
    <submittedName>
        <fullName evidence="1">Uncharacterized protein</fullName>
    </submittedName>
</protein>
<reference evidence="1" key="1">
    <citation type="submission" date="2018-10" db="EMBL/GenBank/DDBJ databases">
        <title>Hidden diversity of soil giant viruses.</title>
        <authorList>
            <person name="Schulz F."/>
            <person name="Alteio L."/>
            <person name="Goudeau D."/>
            <person name="Ryan E.M."/>
            <person name="Malmstrom R.R."/>
            <person name="Blanchard J."/>
            <person name="Woyke T."/>
        </authorList>
    </citation>
    <scope>NUCLEOTIDE SEQUENCE</scope>
    <source>
        <strain evidence="1">TEV1</strain>
    </source>
</reference>
<accession>A0A3G4ZPA0</accession>
<sequence>MNFVNSNSNDCDDNDLCYDTENFELVESGFYKDRWEIDYEIEFDLCVVSDLFIYVKRSQLGERTILDVFSYISLIMGHQRISRLSLEDNLFIAKILGKTIIECGDTIKIPIPIFEMSMKNRYFGTKFPICLTKNQSTRINLIGIPIHFDIGFYYKKYDVIRYYPTENVDIFNTELLTYNECREYNIEHNVDHTYNLQFCDVYRTYYTSCNLMMIKFEENEKISECVYGESLDTDQDLNYNQLKQIKLSRDNEEIFIWNAHDNDIITMRHLNTRFYMVSLPFNLTSKNDIKRIFYEGYDAKLQHVDINFFNEKLKISFEFDHDDSVTYNWVYVSIFNKNVLLFDDGICYKTSPNMDQYKIIVSNNH</sequence>
<name>A0A3G4ZPA0_9VIRU</name>
<proteinExistence type="predicted"/>
<gene>
    <name evidence="1" type="ORF">Terrestrivirus1_297</name>
</gene>
<organism evidence="1">
    <name type="scientific">Terrestrivirus sp</name>
    <dbReference type="NCBI Taxonomy" id="2487775"/>
    <lineage>
        <taxon>Viruses</taxon>
        <taxon>Varidnaviria</taxon>
        <taxon>Bamfordvirae</taxon>
        <taxon>Nucleocytoviricota</taxon>
        <taxon>Megaviricetes</taxon>
        <taxon>Imitervirales</taxon>
        <taxon>Mimiviridae</taxon>
        <taxon>Klosneuvirinae</taxon>
    </lineage>
</organism>
<dbReference type="EMBL" id="MK071979">
    <property type="protein sequence ID" value="AYV75423.1"/>
    <property type="molecule type" value="Genomic_DNA"/>
</dbReference>